<feature type="region of interest" description="Disordered" evidence="1">
    <location>
        <begin position="92"/>
        <end position="112"/>
    </location>
</feature>
<feature type="compositionally biased region" description="Basic and acidic residues" evidence="1">
    <location>
        <begin position="103"/>
        <end position="112"/>
    </location>
</feature>
<gene>
    <name evidence="2" type="ORF">Tci_028492</name>
</gene>
<dbReference type="EMBL" id="BKCJ010003674">
    <property type="protein sequence ID" value="GEU56514.1"/>
    <property type="molecule type" value="Genomic_DNA"/>
</dbReference>
<sequence length="131" mass="14789">MDDPNITMEEYNRLEEEKARRRAIVFNDTLTSDEEFLCEPTVPDKTKGKSIDTSEGTGLNPRVLDKSNGDSSESEYGSWGDKMKMLIISKVSKKNNVSTSGNKKKDAKPTKEAIQDICDNLDIKVRSRKKK</sequence>
<evidence type="ECO:0000256" key="1">
    <source>
        <dbReference type="SAM" id="MobiDB-lite"/>
    </source>
</evidence>
<accession>A0A6L2L8N7</accession>
<proteinExistence type="predicted"/>
<evidence type="ECO:0000313" key="2">
    <source>
        <dbReference type="EMBL" id="GEU56514.1"/>
    </source>
</evidence>
<feature type="compositionally biased region" description="Basic and acidic residues" evidence="1">
    <location>
        <begin position="42"/>
        <end position="52"/>
    </location>
</feature>
<protein>
    <submittedName>
        <fullName evidence="2">Uncharacterized protein</fullName>
    </submittedName>
</protein>
<reference evidence="2" key="1">
    <citation type="journal article" date="2019" name="Sci. Rep.">
        <title>Draft genome of Tanacetum cinerariifolium, the natural source of mosquito coil.</title>
        <authorList>
            <person name="Yamashiro T."/>
            <person name="Shiraishi A."/>
            <person name="Satake H."/>
            <person name="Nakayama K."/>
        </authorList>
    </citation>
    <scope>NUCLEOTIDE SEQUENCE</scope>
</reference>
<name>A0A6L2L8N7_TANCI</name>
<feature type="region of interest" description="Disordered" evidence="1">
    <location>
        <begin position="39"/>
        <end position="78"/>
    </location>
</feature>
<dbReference type="AlphaFoldDB" id="A0A6L2L8N7"/>
<organism evidence="2">
    <name type="scientific">Tanacetum cinerariifolium</name>
    <name type="common">Dalmatian daisy</name>
    <name type="synonym">Chrysanthemum cinerariifolium</name>
    <dbReference type="NCBI Taxonomy" id="118510"/>
    <lineage>
        <taxon>Eukaryota</taxon>
        <taxon>Viridiplantae</taxon>
        <taxon>Streptophyta</taxon>
        <taxon>Embryophyta</taxon>
        <taxon>Tracheophyta</taxon>
        <taxon>Spermatophyta</taxon>
        <taxon>Magnoliopsida</taxon>
        <taxon>eudicotyledons</taxon>
        <taxon>Gunneridae</taxon>
        <taxon>Pentapetalae</taxon>
        <taxon>asterids</taxon>
        <taxon>campanulids</taxon>
        <taxon>Asterales</taxon>
        <taxon>Asteraceae</taxon>
        <taxon>Asteroideae</taxon>
        <taxon>Anthemideae</taxon>
        <taxon>Anthemidinae</taxon>
        <taxon>Tanacetum</taxon>
    </lineage>
</organism>
<comment type="caution">
    <text evidence="2">The sequence shown here is derived from an EMBL/GenBank/DDBJ whole genome shotgun (WGS) entry which is preliminary data.</text>
</comment>